<keyword evidence="1" id="KW-1133">Transmembrane helix</keyword>
<dbReference type="Proteomes" id="UP001501729">
    <property type="component" value="Unassembled WGS sequence"/>
</dbReference>
<dbReference type="AlphaFoldDB" id="A0AAV3ULG3"/>
<dbReference type="RefSeq" id="WP_227774053.1">
    <property type="nucleotide sequence ID" value="NZ_BAABKX010000015.1"/>
</dbReference>
<feature type="transmembrane region" description="Helical" evidence="1">
    <location>
        <begin position="76"/>
        <end position="93"/>
    </location>
</feature>
<name>A0AAV3ULG3_9EURY</name>
<organism evidence="2 3">
    <name type="scientific">Haladaptatus pallidirubidus</name>
    <dbReference type="NCBI Taxonomy" id="1008152"/>
    <lineage>
        <taxon>Archaea</taxon>
        <taxon>Methanobacteriati</taxon>
        <taxon>Methanobacteriota</taxon>
        <taxon>Stenosarchaea group</taxon>
        <taxon>Halobacteria</taxon>
        <taxon>Halobacteriales</taxon>
        <taxon>Haladaptataceae</taxon>
        <taxon>Haladaptatus</taxon>
    </lineage>
</organism>
<dbReference type="EMBL" id="BAABKX010000015">
    <property type="protein sequence ID" value="GAA5056848.1"/>
    <property type="molecule type" value="Genomic_DNA"/>
</dbReference>
<reference evidence="2 3" key="1">
    <citation type="journal article" date="2019" name="Int. J. Syst. Evol. Microbiol.">
        <title>The Global Catalogue of Microorganisms (GCM) 10K type strain sequencing project: providing services to taxonomists for standard genome sequencing and annotation.</title>
        <authorList>
            <consortium name="The Broad Institute Genomics Platform"/>
            <consortium name="The Broad Institute Genome Sequencing Center for Infectious Disease"/>
            <person name="Wu L."/>
            <person name="Ma J."/>
        </authorList>
    </citation>
    <scope>NUCLEOTIDE SEQUENCE [LARGE SCALE GENOMIC DNA]</scope>
    <source>
        <strain evidence="2 3">JCM 17504</strain>
    </source>
</reference>
<evidence type="ECO:0008006" key="4">
    <source>
        <dbReference type="Google" id="ProtNLM"/>
    </source>
</evidence>
<sequence length="130" mass="13919">MKAAIISAPTGGMGHRGLRLLGTFILLINLGLLFVFGFDVLTDLSRLVQVALGILGGLLFIGATIDLSWNVEGHRLAGIGYLCLASSYLFANLPVFDNIWWAVITVVSALSLAFISFDVARGGRHFNINA</sequence>
<gene>
    <name evidence="2" type="ORF">GCM10025751_38230</name>
</gene>
<keyword evidence="1" id="KW-0812">Transmembrane</keyword>
<dbReference type="GeneID" id="68614310"/>
<evidence type="ECO:0000313" key="2">
    <source>
        <dbReference type="EMBL" id="GAA5056848.1"/>
    </source>
</evidence>
<feature type="transmembrane region" description="Helical" evidence="1">
    <location>
        <begin position="47"/>
        <end position="69"/>
    </location>
</feature>
<keyword evidence="1" id="KW-0472">Membrane</keyword>
<feature type="transmembrane region" description="Helical" evidence="1">
    <location>
        <begin position="20"/>
        <end position="41"/>
    </location>
</feature>
<protein>
    <recommendedName>
        <fullName evidence="4">SPW repeat-containing protein</fullName>
    </recommendedName>
</protein>
<feature type="transmembrane region" description="Helical" evidence="1">
    <location>
        <begin position="99"/>
        <end position="120"/>
    </location>
</feature>
<dbReference type="Pfam" id="PF25957">
    <property type="entry name" value="DUF7994"/>
    <property type="match status" value="1"/>
</dbReference>
<accession>A0AAV3ULG3</accession>
<proteinExistence type="predicted"/>
<evidence type="ECO:0000256" key="1">
    <source>
        <dbReference type="SAM" id="Phobius"/>
    </source>
</evidence>
<evidence type="ECO:0000313" key="3">
    <source>
        <dbReference type="Proteomes" id="UP001501729"/>
    </source>
</evidence>
<keyword evidence="3" id="KW-1185">Reference proteome</keyword>
<dbReference type="InterPro" id="IPR058307">
    <property type="entry name" value="DUF7994"/>
</dbReference>
<comment type="caution">
    <text evidence="2">The sequence shown here is derived from an EMBL/GenBank/DDBJ whole genome shotgun (WGS) entry which is preliminary data.</text>
</comment>